<organism evidence="1 2">
    <name type="scientific">Methylobacterium cerastii</name>
    <dbReference type="NCBI Taxonomy" id="932741"/>
    <lineage>
        <taxon>Bacteria</taxon>
        <taxon>Pseudomonadati</taxon>
        <taxon>Pseudomonadota</taxon>
        <taxon>Alphaproteobacteria</taxon>
        <taxon>Hyphomicrobiales</taxon>
        <taxon>Methylobacteriaceae</taxon>
        <taxon>Methylobacterium</taxon>
    </lineage>
</organism>
<dbReference type="EMBL" id="BPQG01000065">
    <property type="protein sequence ID" value="GJD46038.1"/>
    <property type="molecule type" value="Genomic_DNA"/>
</dbReference>
<keyword evidence="2" id="KW-1185">Reference proteome</keyword>
<dbReference type="RefSeq" id="WP_147751348.1">
    <property type="nucleotide sequence ID" value="NZ_BPQG01000065.1"/>
</dbReference>
<protein>
    <submittedName>
        <fullName evidence="1">Alpha-ketoglutaric semialdehyde dehydrogenase 3</fullName>
    </submittedName>
</protein>
<dbReference type="Proteomes" id="UP001055117">
    <property type="component" value="Unassembled WGS sequence"/>
</dbReference>
<sequence length="78" mass="8598">MAKAILGIGDALVTTCMAETGLPHAWHAGERARTVGRLSLFADMRRQRDFLYVRMNAAQLDRKSLPCPNLSLSPCLGR</sequence>
<gene>
    <name evidence="1" type="primary">LhpG</name>
    <name evidence="1" type="ORF">AFCDBAGC_3918</name>
</gene>
<name>A0ABQ4QLB5_9HYPH</name>
<comment type="caution">
    <text evidence="1">The sequence shown here is derived from an EMBL/GenBank/DDBJ whole genome shotgun (WGS) entry which is preliminary data.</text>
</comment>
<evidence type="ECO:0000313" key="2">
    <source>
        <dbReference type="Proteomes" id="UP001055117"/>
    </source>
</evidence>
<evidence type="ECO:0000313" key="1">
    <source>
        <dbReference type="EMBL" id="GJD46038.1"/>
    </source>
</evidence>
<proteinExistence type="predicted"/>
<reference evidence="1 2" key="1">
    <citation type="journal article" date="2021" name="Front. Microbiol.">
        <title>Comprehensive Comparative Genomics and Phenotyping of Methylobacterium Species.</title>
        <authorList>
            <person name="Alessa O."/>
            <person name="Ogura Y."/>
            <person name="Fujitani Y."/>
            <person name="Takami H."/>
            <person name="Hayashi T."/>
            <person name="Sahin N."/>
            <person name="Tani A."/>
        </authorList>
    </citation>
    <scope>NUCLEOTIDE SEQUENCE [LARGE SCALE GENOMIC DNA]</scope>
    <source>
        <strain evidence="1 2">DSM 23679</strain>
    </source>
</reference>
<accession>A0ABQ4QLB5</accession>